<feature type="site" description="Discriminates between blocked and unblocked aminoacyl-tRNA" evidence="8">
    <location>
        <position position="9"/>
    </location>
</feature>
<protein>
    <recommendedName>
        <fullName evidence="7 8">Peptidyl-tRNA hydrolase</fullName>
        <shortName evidence="8">Pth</shortName>
        <ecNumber evidence="1 8">3.1.1.29</ecNumber>
    </recommendedName>
</protein>
<keyword evidence="3 8" id="KW-0378">Hydrolase</keyword>
<evidence type="ECO:0000256" key="10">
    <source>
        <dbReference type="RuleBase" id="RU004320"/>
    </source>
</evidence>
<sequence length="188" mass="20903">MKLIVGLGNPGRKYEGTRHNMGFMAIDEFASMCRADFDKEGFKGNYAVVNNPSLPEKLILLKPETFMNLSGESVEAISSFYKIGIEDIIVIYDDMSLAPGKIRLRKSGSSGSHNGMQNIIDHLHTDKIKRIRIGIGEPGLYSGADYVLSSPKEEEEKQALQEGIGKAAKACRDILLHDFDFAMNLYNR</sequence>
<evidence type="ECO:0000256" key="6">
    <source>
        <dbReference type="ARBA" id="ARBA00048707"/>
    </source>
</evidence>
<accession>A0A9D1S2W7</accession>
<dbReference type="EC" id="3.1.1.29" evidence="1 8"/>
<dbReference type="GO" id="GO:0005737">
    <property type="term" value="C:cytoplasm"/>
    <property type="evidence" value="ECO:0007669"/>
    <property type="project" value="UniProtKB-SubCell"/>
</dbReference>
<dbReference type="InterPro" id="IPR018171">
    <property type="entry name" value="Pept_tRNA_hydro_CS"/>
</dbReference>
<reference evidence="11" key="1">
    <citation type="submission" date="2020-10" db="EMBL/GenBank/DDBJ databases">
        <authorList>
            <person name="Gilroy R."/>
        </authorList>
    </citation>
    <scope>NUCLEOTIDE SEQUENCE</scope>
    <source>
        <strain evidence="11">ChiGjej1B1-22543</strain>
    </source>
</reference>
<feature type="site" description="Stabilizes the basic form of H active site to accept a proton" evidence="8">
    <location>
        <position position="93"/>
    </location>
</feature>
<dbReference type="EMBL" id="DVMV01000038">
    <property type="protein sequence ID" value="HIU45544.1"/>
    <property type="molecule type" value="Genomic_DNA"/>
</dbReference>
<organism evidence="11 12">
    <name type="scientific">Candidatus Alloenteromonas pullicola</name>
    <dbReference type="NCBI Taxonomy" id="2840784"/>
    <lineage>
        <taxon>Bacteria</taxon>
        <taxon>Bacillati</taxon>
        <taxon>Bacillota</taxon>
        <taxon>Bacillota incertae sedis</taxon>
        <taxon>Candidatus Alloenteromonas</taxon>
    </lineage>
</organism>
<dbReference type="SUPFAM" id="SSF53178">
    <property type="entry name" value="Peptidyl-tRNA hydrolase-like"/>
    <property type="match status" value="1"/>
</dbReference>
<dbReference type="NCBIfam" id="TIGR00447">
    <property type="entry name" value="pth"/>
    <property type="match status" value="1"/>
</dbReference>
<comment type="similarity">
    <text evidence="5 8 10">Belongs to the PTH family.</text>
</comment>
<dbReference type="FunFam" id="3.40.50.1470:FF:000001">
    <property type="entry name" value="Peptidyl-tRNA hydrolase"/>
    <property type="match status" value="1"/>
</dbReference>
<dbReference type="PROSITE" id="PS01195">
    <property type="entry name" value="PEPT_TRNA_HYDROL_1"/>
    <property type="match status" value="1"/>
</dbReference>
<name>A0A9D1S2W7_9FIRM</name>
<evidence type="ECO:0000313" key="11">
    <source>
        <dbReference type="EMBL" id="HIU45544.1"/>
    </source>
</evidence>
<comment type="caution">
    <text evidence="11">The sequence shown here is derived from an EMBL/GenBank/DDBJ whole genome shotgun (WGS) entry which is preliminary data.</text>
</comment>
<evidence type="ECO:0000256" key="8">
    <source>
        <dbReference type="HAMAP-Rule" id="MF_00083"/>
    </source>
</evidence>
<dbReference type="GO" id="GO:0004045">
    <property type="term" value="F:peptidyl-tRNA hydrolase activity"/>
    <property type="evidence" value="ECO:0007669"/>
    <property type="project" value="UniProtKB-UniRule"/>
</dbReference>
<dbReference type="InterPro" id="IPR036416">
    <property type="entry name" value="Pept_tRNA_hydro_sf"/>
</dbReference>
<evidence type="ECO:0000256" key="4">
    <source>
        <dbReference type="ARBA" id="ARBA00022884"/>
    </source>
</evidence>
<dbReference type="GO" id="GO:0006515">
    <property type="term" value="P:protein quality control for misfolded or incompletely synthesized proteins"/>
    <property type="evidence" value="ECO:0007669"/>
    <property type="project" value="UniProtKB-UniRule"/>
</dbReference>
<dbReference type="InterPro" id="IPR001328">
    <property type="entry name" value="Pept_tRNA_hydro"/>
</dbReference>
<comment type="function">
    <text evidence="8">Hydrolyzes ribosome-free peptidyl-tRNAs (with 1 or more amino acids incorporated), which drop off the ribosome during protein synthesis, or as a result of ribosome stalling.</text>
</comment>
<dbReference type="HAMAP" id="MF_00083">
    <property type="entry name" value="Pept_tRNA_hydro_bact"/>
    <property type="match status" value="1"/>
</dbReference>
<evidence type="ECO:0000313" key="12">
    <source>
        <dbReference type="Proteomes" id="UP000824070"/>
    </source>
</evidence>
<keyword evidence="2 8" id="KW-0820">tRNA-binding</keyword>
<evidence type="ECO:0000256" key="1">
    <source>
        <dbReference type="ARBA" id="ARBA00013260"/>
    </source>
</evidence>
<comment type="subcellular location">
    <subcellularLocation>
        <location evidence="8">Cytoplasm</location>
    </subcellularLocation>
</comment>
<dbReference type="GO" id="GO:0072344">
    <property type="term" value="P:rescue of stalled ribosome"/>
    <property type="evidence" value="ECO:0007669"/>
    <property type="project" value="UniProtKB-UniRule"/>
</dbReference>
<feature type="binding site" evidence="8">
    <location>
        <position position="68"/>
    </location>
    <ligand>
        <name>tRNA</name>
        <dbReference type="ChEBI" id="CHEBI:17843"/>
    </ligand>
</feature>
<feature type="binding site" evidence="8">
    <location>
        <position position="66"/>
    </location>
    <ligand>
        <name>tRNA</name>
        <dbReference type="ChEBI" id="CHEBI:17843"/>
    </ligand>
</feature>
<dbReference type="CDD" id="cd00462">
    <property type="entry name" value="PTH"/>
    <property type="match status" value="1"/>
</dbReference>
<evidence type="ECO:0000256" key="2">
    <source>
        <dbReference type="ARBA" id="ARBA00022555"/>
    </source>
</evidence>
<feature type="binding site" evidence="8">
    <location>
        <position position="14"/>
    </location>
    <ligand>
        <name>tRNA</name>
        <dbReference type="ChEBI" id="CHEBI:17843"/>
    </ligand>
</feature>
<comment type="subunit">
    <text evidence="8">Monomer.</text>
</comment>
<reference evidence="11" key="2">
    <citation type="journal article" date="2021" name="PeerJ">
        <title>Extensive microbial diversity within the chicken gut microbiome revealed by metagenomics and culture.</title>
        <authorList>
            <person name="Gilroy R."/>
            <person name="Ravi A."/>
            <person name="Getino M."/>
            <person name="Pursley I."/>
            <person name="Horton D.L."/>
            <person name="Alikhan N.F."/>
            <person name="Baker D."/>
            <person name="Gharbi K."/>
            <person name="Hall N."/>
            <person name="Watson M."/>
            <person name="Adriaenssens E.M."/>
            <person name="Foster-Nyarko E."/>
            <person name="Jarju S."/>
            <person name="Secka A."/>
            <person name="Antonio M."/>
            <person name="Oren A."/>
            <person name="Chaudhuri R.R."/>
            <person name="La Ragione R."/>
            <person name="Hildebrand F."/>
            <person name="Pallen M.J."/>
        </authorList>
    </citation>
    <scope>NUCLEOTIDE SEQUENCE</scope>
    <source>
        <strain evidence="11">ChiGjej1B1-22543</strain>
    </source>
</reference>
<comment type="catalytic activity">
    <reaction evidence="6 8 9">
        <text>an N-acyl-L-alpha-aminoacyl-tRNA + H2O = an N-acyl-L-amino acid + a tRNA + H(+)</text>
        <dbReference type="Rhea" id="RHEA:54448"/>
        <dbReference type="Rhea" id="RHEA-COMP:10123"/>
        <dbReference type="Rhea" id="RHEA-COMP:13883"/>
        <dbReference type="ChEBI" id="CHEBI:15377"/>
        <dbReference type="ChEBI" id="CHEBI:15378"/>
        <dbReference type="ChEBI" id="CHEBI:59874"/>
        <dbReference type="ChEBI" id="CHEBI:78442"/>
        <dbReference type="ChEBI" id="CHEBI:138191"/>
        <dbReference type="EC" id="3.1.1.29"/>
    </reaction>
</comment>
<feature type="active site" description="Proton acceptor" evidence="8">
    <location>
        <position position="19"/>
    </location>
</feature>
<evidence type="ECO:0000256" key="7">
    <source>
        <dbReference type="ARBA" id="ARBA00050038"/>
    </source>
</evidence>
<dbReference type="PANTHER" id="PTHR17224:SF1">
    <property type="entry name" value="PEPTIDYL-TRNA HYDROLASE"/>
    <property type="match status" value="1"/>
</dbReference>
<dbReference type="Proteomes" id="UP000824070">
    <property type="component" value="Unassembled WGS sequence"/>
</dbReference>
<evidence type="ECO:0000256" key="5">
    <source>
        <dbReference type="ARBA" id="ARBA00038063"/>
    </source>
</evidence>
<dbReference type="GO" id="GO:0000049">
    <property type="term" value="F:tRNA binding"/>
    <property type="evidence" value="ECO:0007669"/>
    <property type="project" value="UniProtKB-UniRule"/>
</dbReference>
<dbReference type="Pfam" id="PF01195">
    <property type="entry name" value="Pept_tRNA_hydro"/>
    <property type="match status" value="1"/>
</dbReference>
<evidence type="ECO:0000256" key="3">
    <source>
        <dbReference type="ARBA" id="ARBA00022801"/>
    </source>
</evidence>
<gene>
    <name evidence="8" type="primary">pth</name>
    <name evidence="11" type="ORF">IAC52_04535</name>
</gene>
<keyword evidence="8" id="KW-0963">Cytoplasm</keyword>
<evidence type="ECO:0000256" key="9">
    <source>
        <dbReference type="RuleBase" id="RU000673"/>
    </source>
</evidence>
<feature type="binding site" evidence="8">
    <location>
        <position position="114"/>
    </location>
    <ligand>
        <name>tRNA</name>
        <dbReference type="ChEBI" id="CHEBI:17843"/>
    </ligand>
</feature>
<dbReference type="AlphaFoldDB" id="A0A9D1S2W7"/>
<dbReference type="Gene3D" id="3.40.50.1470">
    <property type="entry name" value="Peptidyl-tRNA hydrolase"/>
    <property type="match status" value="1"/>
</dbReference>
<dbReference type="PANTHER" id="PTHR17224">
    <property type="entry name" value="PEPTIDYL-TRNA HYDROLASE"/>
    <property type="match status" value="1"/>
</dbReference>
<comment type="function">
    <text evidence="8">Catalyzes the release of premature peptidyl moieties from peptidyl-tRNA molecules trapped in stalled 50S ribosomal subunits, and thus maintains levels of free tRNAs and 50S ribosomes.</text>
</comment>
<keyword evidence="4 8" id="KW-0694">RNA-binding</keyword>
<proteinExistence type="inferred from homology"/>